<evidence type="ECO:0000256" key="9">
    <source>
        <dbReference type="ARBA" id="ARBA00022771"/>
    </source>
</evidence>
<dbReference type="InterPro" id="IPR044066">
    <property type="entry name" value="TRIAD_supradom"/>
</dbReference>
<dbReference type="GO" id="GO:0061630">
    <property type="term" value="F:ubiquitin protein ligase activity"/>
    <property type="evidence" value="ECO:0007669"/>
    <property type="project" value="UniProtKB-EC"/>
</dbReference>
<reference evidence="15" key="1">
    <citation type="submission" date="2023-02" db="EMBL/GenBank/DDBJ databases">
        <title>Genome of toxic invasive species Heracleum sosnowskyi carries increased number of genes despite the absence of recent whole-genome duplications.</title>
        <authorList>
            <person name="Schelkunov M."/>
            <person name="Shtratnikova V."/>
            <person name="Makarenko M."/>
            <person name="Klepikova A."/>
            <person name="Omelchenko D."/>
            <person name="Novikova G."/>
            <person name="Obukhova E."/>
            <person name="Bogdanov V."/>
            <person name="Penin A."/>
            <person name="Logacheva M."/>
        </authorList>
    </citation>
    <scope>NUCLEOTIDE SEQUENCE</scope>
    <source>
        <strain evidence="15">Hsosn_3</strain>
        <tissue evidence="15">Leaf</tissue>
    </source>
</reference>
<dbReference type="EMBL" id="JAUIZM010000004">
    <property type="protein sequence ID" value="KAK1390825.1"/>
    <property type="molecule type" value="Genomic_DNA"/>
</dbReference>
<gene>
    <name evidence="15" type="ORF">POM88_019003</name>
</gene>
<evidence type="ECO:0000256" key="3">
    <source>
        <dbReference type="ARBA" id="ARBA00003976"/>
    </source>
</evidence>
<dbReference type="InterPro" id="IPR001841">
    <property type="entry name" value="Znf_RING"/>
</dbReference>
<comment type="caution">
    <text evidence="15">The sequence shown here is derived from an EMBL/GenBank/DDBJ whole genome shotgun (WGS) entry which is preliminary data.</text>
</comment>
<evidence type="ECO:0000256" key="7">
    <source>
        <dbReference type="ARBA" id="ARBA00022723"/>
    </source>
</evidence>
<evidence type="ECO:0000256" key="10">
    <source>
        <dbReference type="ARBA" id="ARBA00022786"/>
    </source>
</evidence>
<dbReference type="InterPro" id="IPR025344">
    <property type="entry name" value="CDP1-like_IMS"/>
</dbReference>
<dbReference type="AlphaFoldDB" id="A0AAD8MV81"/>
<feature type="domain" description="RING-type" evidence="14">
    <location>
        <begin position="164"/>
        <end position="332"/>
    </location>
</feature>
<keyword evidence="8" id="KW-0677">Repeat</keyword>
<evidence type="ECO:0000313" key="16">
    <source>
        <dbReference type="Proteomes" id="UP001237642"/>
    </source>
</evidence>
<dbReference type="PROSITE" id="PS50089">
    <property type="entry name" value="ZF_RING_2"/>
    <property type="match status" value="1"/>
</dbReference>
<keyword evidence="11" id="KW-0862">Zinc</keyword>
<keyword evidence="9 12" id="KW-0863">Zinc-finger</keyword>
<dbReference type="InterPro" id="IPR044685">
    <property type="entry name" value="CPD1-like"/>
</dbReference>
<evidence type="ECO:0000259" key="14">
    <source>
        <dbReference type="PROSITE" id="PS51873"/>
    </source>
</evidence>
<keyword evidence="7" id="KW-0479">Metal-binding</keyword>
<proteinExistence type="predicted"/>
<name>A0AAD8MV81_9APIA</name>
<comment type="function">
    <text evidence="3">Might act as an E3 ubiquitin-protein ligase, or as part of E3 complex, which accepts ubiquitin from specific E2 ubiquitin-conjugating enzymes and then transfers it to substrates.</text>
</comment>
<keyword evidence="6" id="KW-0808">Transferase</keyword>
<evidence type="ECO:0000256" key="1">
    <source>
        <dbReference type="ARBA" id="ARBA00001798"/>
    </source>
</evidence>
<comment type="cofactor">
    <cofactor evidence="2">
        <name>Zn(2+)</name>
        <dbReference type="ChEBI" id="CHEBI:29105"/>
    </cofactor>
</comment>
<evidence type="ECO:0000256" key="6">
    <source>
        <dbReference type="ARBA" id="ARBA00022679"/>
    </source>
</evidence>
<sequence>MVNQFVKEFTGKGKDINGSTVILKVHQLLLDDYSDRKELYRNKAVQAAVLNGKKDEQVQFLIRLNVSPLLFDLGTTKQLPEGKKVRIKDYNLYMLQKACLEQAIECYTASTRMSLSISRAAAIILLCHYNWSVSKSCDKWFDDEENVRKSLGLLEVPVPLPTVNEVRCLICFKYYPRDEMSAPACGHPFCSKCCIAHIRTAFRSGLGCLKLRCPNQLCGVAVGEDMINALTSPEDKENYGRYLCRSFIEDMRKRNQGAMQLLVLYLLLKPHGLKNVIFNNMKDNYFSGEKKAGKKQYKRAQPIPSSINLRPLSHSTFNRKTCEQPDSSTNFCQHLGTAVNQLSPPNLQAPSIAVKVNSGNNDSLLSVQLKKKFGVQLGSSRFTSGWAWKNPKTDSVVSTTDSSLHQKRGPAFLKENSIISKLAQILPSQKVQFRSSSEAGALKTSSLDNMNSLKAAVYQRPMHMEEAETLVKQWQTIKAEALGPNHQVNNLFELLDEAMLVQWQALTDEAQKRSCFWRFVLLQMSILRADILLDDIGNEMAEIEALLEGKEGFEETLCIYYCQ</sequence>
<dbReference type="Gene3D" id="3.30.40.10">
    <property type="entry name" value="Zinc/RING finger domain, C3HC4 (zinc finger)"/>
    <property type="match status" value="1"/>
</dbReference>
<dbReference type="PANTHER" id="PTHR33925:SF2">
    <property type="entry name" value="PLASTID DIVISION PROTEIN CDP1, CHLOROPLASTIC"/>
    <property type="match status" value="1"/>
</dbReference>
<evidence type="ECO:0000256" key="8">
    <source>
        <dbReference type="ARBA" id="ARBA00022737"/>
    </source>
</evidence>
<dbReference type="InterPro" id="IPR013083">
    <property type="entry name" value="Znf_RING/FYVE/PHD"/>
</dbReference>
<dbReference type="FunFam" id="3.30.40.10:FF:000019">
    <property type="entry name" value="RBR-type E3 ubiquitin transferase"/>
    <property type="match status" value="1"/>
</dbReference>
<evidence type="ECO:0000256" key="4">
    <source>
        <dbReference type="ARBA" id="ARBA00004906"/>
    </source>
</evidence>
<accession>A0AAD8MV81</accession>
<keyword evidence="16" id="KW-1185">Reference proteome</keyword>
<evidence type="ECO:0000256" key="5">
    <source>
        <dbReference type="ARBA" id="ARBA00012251"/>
    </source>
</evidence>
<evidence type="ECO:0000313" key="15">
    <source>
        <dbReference type="EMBL" id="KAK1390825.1"/>
    </source>
</evidence>
<dbReference type="PROSITE" id="PS51873">
    <property type="entry name" value="TRIAD"/>
    <property type="match status" value="1"/>
</dbReference>
<protein>
    <recommendedName>
        <fullName evidence="5">RBR-type E3 ubiquitin transferase</fullName>
        <ecNumber evidence="5">2.3.2.31</ecNumber>
    </recommendedName>
</protein>
<dbReference type="PANTHER" id="PTHR33925">
    <property type="entry name" value="PLASTID DIVISION PROTEIN CDP1, CHLOROPLASTIC-RELATED"/>
    <property type="match status" value="1"/>
</dbReference>
<evidence type="ECO:0000256" key="12">
    <source>
        <dbReference type="PROSITE-ProRule" id="PRU00175"/>
    </source>
</evidence>
<evidence type="ECO:0000256" key="11">
    <source>
        <dbReference type="ARBA" id="ARBA00022833"/>
    </source>
</evidence>
<keyword evidence="10" id="KW-0833">Ubl conjugation pathway</keyword>
<evidence type="ECO:0000259" key="13">
    <source>
        <dbReference type="PROSITE" id="PS50089"/>
    </source>
</evidence>
<organism evidence="15 16">
    <name type="scientific">Heracleum sosnowskyi</name>
    <dbReference type="NCBI Taxonomy" id="360622"/>
    <lineage>
        <taxon>Eukaryota</taxon>
        <taxon>Viridiplantae</taxon>
        <taxon>Streptophyta</taxon>
        <taxon>Embryophyta</taxon>
        <taxon>Tracheophyta</taxon>
        <taxon>Spermatophyta</taxon>
        <taxon>Magnoliopsida</taxon>
        <taxon>eudicotyledons</taxon>
        <taxon>Gunneridae</taxon>
        <taxon>Pentapetalae</taxon>
        <taxon>asterids</taxon>
        <taxon>campanulids</taxon>
        <taxon>Apiales</taxon>
        <taxon>Apiaceae</taxon>
        <taxon>Apioideae</taxon>
        <taxon>apioid superclade</taxon>
        <taxon>Tordylieae</taxon>
        <taxon>Tordyliinae</taxon>
        <taxon>Heracleum</taxon>
    </lineage>
</organism>
<evidence type="ECO:0000256" key="2">
    <source>
        <dbReference type="ARBA" id="ARBA00001947"/>
    </source>
</evidence>
<reference evidence="15" key="2">
    <citation type="submission" date="2023-05" db="EMBL/GenBank/DDBJ databases">
        <authorList>
            <person name="Schelkunov M.I."/>
        </authorList>
    </citation>
    <scope>NUCLEOTIDE SEQUENCE</scope>
    <source>
        <strain evidence="15">Hsosn_3</strain>
        <tissue evidence="15">Leaf</tissue>
    </source>
</reference>
<dbReference type="GO" id="GO:0008270">
    <property type="term" value="F:zinc ion binding"/>
    <property type="evidence" value="ECO:0007669"/>
    <property type="project" value="UniProtKB-KW"/>
</dbReference>
<dbReference type="SUPFAM" id="SSF57850">
    <property type="entry name" value="RING/U-box"/>
    <property type="match status" value="1"/>
</dbReference>
<dbReference type="EC" id="2.3.2.31" evidence="5"/>
<feature type="domain" description="RING-type" evidence="13">
    <location>
        <begin position="168"/>
        <end position="214"/>
    </location>
</feature>
<dbReference type="Pfam" id="PF13355">
    <property type="entry name" value="ARC6-like_IMS"/>
    <property type="match status" value="1"/>
</dbReference>
<dbReference type="Proteomes" id="UP001237642">
    <property type="component" value="Unassembled WGS sequence"/>
</dbReference>
<dbReference type="GO" id="GO:0009706">
    <property type="term" value="C:chloroplast inner membrane"/>
    <property type="evidence" value="ECO:0007669"/>
    <property type="project" value="TreeGrafter"/>
</dbReference>
<dbReference type="GO" id="GO:0010020">
    <property type="term" value="P:chloroplast fission"/>
    <property type="evidence" value="ECO:0007669"/>
    <property type="project" value="TreeGrafter"/>
</dbReference>
<comment type="catalytic activity">
    <reaction evidence="1">
        <text>[E2 ubiquitin-conjugating enzyme]-S-ubiquitinyl-L-cysteine + [acceptor protein]-L-lysine = [E2 ubiquitin-conjugating enzyme]-L-cysteine + [acceptor protein]-N(6)-ubiquitinyl-L-lysine.</text>
        <dbReference type="EC" id="2.3.2.31"/>
    </reaction>
</comment>
<comment type="pathway">
    <text evidence="4">Protein modification; protein ubiquitination.</text>
</comment>